<organism evidence="2 3">
    <name type="scientific">Kibdelosporangium banguiense</name>
    <dbReference type="NCBI Taxonomy" id="1365924"/>
    <lineage>
        <taxon>Bacteria</taxon>
        <taxon>Bacillati</taxon>
        <taxon>Actinomycetota</taxon>
        <taxon>Actinomycetes</taxon>
        <taxon>Pseudonocardiales</taxon>
        <taxon>Pseudonocardiaceae</taxon>
        <taxon>Kibdelosporangium</taxon>
    </lineage>
</organism>
<keyword evidence="1" id="KW-0472">Membrane</keyword>
<proteinExistence type="predicted"/>
<accession>A0ABS4TSA7</accession>
<dbReference type="EMBL" id="JAGINW010000001">
    <property type="protein sequence ID" value="MBP2326825.1"/>
    <property type="molecule type" value="Genomic_DNA"/>
</dbReference>
<keyword evidence="3" id="KW-1185">Reference proteome</keyword>
<evidence type="ECO:0000256" key="1">
    <source>
        <dbReference type="SAM" id="Phobius"/>
    </source>
</evidence>
<protein>
    <submittedName>
        <fullName evidence="2">Uncharacterized protein</fullName>
    </submittedName>
</protein>
<feature type="transmembrane region" description="Helical" evidence="1">
    <location>
        <begin position="6"/>
        <end position="27"/>
    </location>
</feature>
<dbReference type="Proteomes" id="UP001519332">
    <property type="component" value="Unassembled WGS sequence"/>
</dbReference>
<sequence length="29" mass="3040">MIARGILVVYLVVVLGGLAWCIIAGLLGR</sequence>
<evidence type="ECO:0000313" key="3">
    <source>
        <dbReference type="Proteomes" id="UP001519332"/>
    </source>
</evidence>
<keyword evidence="1" id="KW-0812">Transmembrane</keyword>
<evidence type="ECO:0000313" key="2">
    <source>
        <dbReference type="EMBL" id="MBP2326825.1"/>
    </source>
</evidence>
<keyword evidence="1" id="KW-1133">Transmembrane helix</keyword>
<name>A0ABS4TSA7_9PSEU</name>
<reference evidence="2 3" key="1">
    <citation type="submission" date="2021-03" db="EMBL/GenBank/DDBJ databases">
        <title>Sequencing the genomes of 1000 actinobacteria strains.</title>
        <authorList>
            <person name="Klenk H.-P."/>
        </authorList>
    </citation>
    <scope>NUCLEOTIDE SEQUENCE [LARGE SCALE GENOMIC DNA]</scope>
    <source>
        <strain evidence="2 3">DSM 46670</strain>
    </source>
</reference>
<comment type="caution">
    <text evidence="2">The sequence shown here is derived from an EMBL/GenBank/DDBJ whole genome shotgun (WGS) entry which is preliminary data.</text>
</comment>
<gene>
    <name evidence="2" type="ORF">JOF56_007210</name>
</gene>